<dbReference type="Proteomes" id="UP000759131">
    <property type="component" value="Unassembled WGS sequence"/>
</dbReference>
<comment type="similarity">
    <text evidence="2 18">Belongs to the cation transport ATPase (P-type) (TC 3.A.3) family. Type IIC subfamily.</text>
</comment>
<evidence type="ECO:0000256" key="13">
    <source>
        <dbReference type="ARBA" id="ARBA00022989"/>
    </source>
</evidence>
<dbReference type="NCBIfam" id="TIGR01494">
    <property type="entry name" value="ATPase_P-type"/>
    <property type="match status" value="3"/>
</dbReference>
<dbReference type="GO" id="GO:0016887">
    <property type="term" value="F:ATP hydrolysis activity"/>
    <property type="evidence" value="ECO:0007669"/>
    <property type="project" value="InterPro"/>
</dbReference>
<evidence type="ECO:0000256" key="18">
    <source>
        <dbReference type="RuleBase" id="RU362084"/>
    </source>
</evidence>
<evidence type="ECO:0000256" key="3">
    <source>
        <dbReference type="ARBA" id="ARBA00022448"/>
    </source>
</evidence>
<keyword evidence="11 18" id="KW-0630">Potassium</keyword>
<evidence type="ECO:0000259" key="19">
    <source>
        <dbReference type="SMART" id="SM00831"/>
    </source>
</evidence>
<dbReference type="Pfam" id="PF00122">
    <property type="entry name" value="E1-E2_ATPase"/>
    <property type="match status" value="1"/>
</dbReference>
<evidence type="ECO:0000256" key="9">
    <source>
        <dbReference type="ARBA" id="ARBA00022741"/>
    </source>
</evidence>
<keyword evidence="12" id="KW-1278">Translocase</keyword>
<feature type="transmembrane region" description="Helical" evidence="18">
    <location>
        <begin position="958"/>
        <end position="979"/>
    </location>
</feature>
<evidence type="ECO:0000256" key="10">
    <source>
        <dbReference type="ARBA" id="ARBA00022840"/>
    </source>
</evidence>
<evidence type="ECO:0000256" key="17">
    <source>
        <dbReference type="ARBA" id="ARBA00038795"/>
    </source>
</evidence>
<dbReference type="SFLD" id="SFLDF00027">
    <property type="entry name" value="p-type_atpase"/>
    <property type="match status" value="1"/>
</dbReference>
<dbReference type="InterPro" id="IPR050510">
    <property type="entry name" value="Cation_transp_ATPase_P-type"/>
</dbReference>
<dbReference type="FunFam" id="1.20.1110.10:FF:000095">
    <property type="entry name" value="Sodium/potassium-transporting ATPase subunit alpha-1"/>
    <property type="match status" value="1"/>
</dbReference>
<dbReference type="GO" id="GO:0006883">
    <property type="term" value="P:intracellular sodium ion homeostasis"/>
    <property type="evidence" value="ECO:0007669"/>
    <property type="project" value="TreeGrafter"/>
</dbReference>
<dbReference type="SUPFAM" id="SSF81653">
    <property type="entry name" value="Calcium ATPase, transduction domain A"/>
    <property type="match status" value="1"/>
</dbReference>
<dbReference type="Gene3D" id="2.70.150.10">
    <property type="entry name" value="Calcium-transporting ATPase, cytoplasmic transduction domain A"/>
    <property type="match status" value="1"/>
</dbReference>
<feature type="transmembrane region" description="Helical" evidence="18">
    <location>
        <begin position="745"/>
        <end position="765"/>
    </location>
</feature>
<feature type="domain" description="Cation-transporting P-type ATPase N-terminal" evidence="19">
    <location>
        <begin position="1"/>
        <end position="71"/>
    </location>
</feature>
<feature type="transmembrane region" description="Helical" evidence="18">
    <location>
        <begin position="931"/>
        <end position="952"/>
    </location>
</feature>
<reference evidence="20" key="1">
    <citation type="submission" date="2020-11" db="EMBL/GenBank/DDBJ databases">
        <authorList>
            <person name="Tran Van P."/>
        </authorList>
    </citation>
    <scope>NUCLEOTIDE SEQUENCE</scope>
</reference>
<dbReference type="InterPro" id="IPR059000">
    <property type="entry name" value="ATPase_P-type_domA"/>
</dbReference>
<dbReference type="InterPro" id="IPR001757">
    <property type="entry name" value="P_typ_ATPase"/>
</dbReference>
<evidence type="ECO:0000256" key="6">
    <source>
        <dbReference type="ARBA" id="ARBA00022553"/>
    </source>
</evidence>
<gene>
    <name evidence="20" type="ORF">OSB1V03_LOCUS13627</name>
</gene>
<dbReference type="GO" id="GO:1902600">
    <property type="term" value="P:proton transmembrane transport"/>
    <property type="evidence" value="ECO:0007669"/>
    <property type="project" value="TreeGrafter"/>
</dbReference>
<evidence type="ECO:0000256" key="7">
    <source>
        <dbReference type="ARBA" id="ARBA00022607"/>
    </source>
</evidence>
<dbReference type="Pfam" id="PF13246">
    <property type="entry name" value="Cation_ATPase"/>
    <property type="match status" value="2"/>
</dbReference>
<feature type="transmembrane region" description="Helical" evidence="18">
    <location>
        <begin position="79"/>
        <end position="98"/>
    </location>
</feature>
<keyword evidence="7" id="KW-0915">Sodium</keyword>
<feature type="transmembrane region" description="Helical" evidence="18">
    <location>
        <begin position="55"/>
        <end position="73"/>
    </location>
</feature>
<dbReference type="OrthoDB" id="6499882at2759"/>
<comment type="subcellular location">
    <subcellularLocation>
        <location evidence="1 18">Cell membrane</location>
        <topology evidence="1 18">Multi-pass membrane protein</topology>
    </subcellularLocation>
</comment>
<dbReference type="GO" id="GO:0005391">
    <property type="term" value="F:P-type sodium:potassium-exchanging transporter activity"/>
    <property type="evidence" value="ECO:0007669"/>
    <property type="project" value="TreeGrafter"/>
</dbReference>
<dbReference type="PANTHER" id="PTHR43294:SF21">
    <property type="entry name" value="CATION TRANSPORTING ATPASE"/>
    <property type="match status" value="1"/>
</dbReference>
<dbReference type="InterPro" id="IPR023299">
    <property type="entry name" value="ATPase_P-typ_cyto_dom_N"/>
</dbReference>
<keyword evidence="15 18" id="KW-0472">Membrane</keyword>
<dbReference type="SUPFAM" id="SSF81665">
    <property type="entry name" value="Calcium ATPase, transmembrane domain M"/>
    <property type="match status" value="1"/>
</dbReference>
<keyword evidence="5 18" id="KW-0633">Potassium transport</keyword>
<dbReference type="SFLD" id="SFLDG00002">
    <property type="entry name" value="C1.7:_P-type_atpase_like"/>
    <property type="match status" value="1"/>
</dbReference>
<dbReference type="AlphaFoldDB" id="A0A7R9Q6A1"/>
<dbReference type="SMART" id="SM00831">
    <property type="entry name" value="Cation_ATPase_N"/>
    <property type="match status" value="1"/>
</dbReference>
<dbReference type="Gene3D" id="3.40.50.1000">
    <property type="entry name" value="HAD superfamily/HAD-like"/>
    <property type="match status" value="1"/>
</dbReference>
<dbReference type="GO" id="GO:0005886">
    <property type="term" value="C:plasma membrane"/>
    <property type="evidence" value="ECO:0007669"/>
    <property type="project" value="UniProtKB-SubCell"/>
</dbReference>
<dbReference type="NCBIfam" id="TIGR01106">
    <property type="entry name" value="ATPase-IIC_X-K"/>
    <property type="match status" value="1"/>
</dbReference>
<sequence>MEVREVCAHLKTDVENGLTEKEAAFRLERDGPNAFTPPKQTAWWILYLREMTGGFALLLWFASIASFIAFGLNHEQQDMYLGIVLVLTVVLTGTFSYYQAASSSKVFKSFKNMTPPQTTVIREGKKRFIPADQVVVGDLLVVKSGDRVPADIRIVKAESMKVDNSSLTGESDPLSRNPDVGHQSALEARNLAFFSTNCVDGSGVGIAVATGDRTVMGDIARLVSGIKNDKTPIAKEIDRFVKIITVIAVGSGVIFFGISMGFGSTFFEAFIFMIGITVGNVPEGLLPALTVALTLTAKRMASKNCLVKHLEAVETLGSTSTICTDKTGTLTQNRMTVEHCWLGYGINRVSHDRAEVEQQMQPRLANNWAAYKRCAILCSRSEFSDDNPDIMKRVCNGDASETAILRFMESVAGPVMDYRSRYPKVAEKPFSSTYKYQYSIHRNAPGIDGSVDINANAVPFPDDSAHTGAEGKAHFFLVMKGAPERIIKLCGQRLDSEGHTVPITSDFIDTEFEETYRELGSMGERVLALCDHEFTQFPANHTFNVEEGEEFELGGFRFLGLVAMIDPPRPTVPDAVAKCRSAGIKVIMVTGDHPITAQAIAKSVGIFSNSHRNSTSITAPTIDRVVRNTRSIVVPGDELTTLSDPELREILGGFGEIVFARTSPQQKLRIVENCQALNQIVAVTGDGVNDSPALKKADIGIAMGITGSEVSKQAADMILLDDNFATIVVGVEEGRRIFDNMKKTVSYIIAGSVTTLFPFLIYVIFGFPQPIGTITVLLICLGTDMVPAVALAYEKAEADIMSLPPRNPKTERLVTGQLLMRAYFLVGAICTAAGFFGYFVALNYEGLKPKMLYGLRQDWEDKNKNISIYGPNDDWYNGPPTKQCNKECRDKLLIIAQSSYFMAVVVAQWMDVIVNKTRRTSIFKHGMGNWVLNWSIVFETALAILFCYTPGVNTVLRTAPVIGQVWVAGLPFFVYILVFEELRKWIVRKYPKSFLGIELLS</sequence>
<dbReference type="PANTHER" id="PTHR43294">
    <property type="entry name" value="SODIUM/POTASSIUM-TRANSPORTING ATPASE SUBUNIT ALPHA"/>
    <property type="match status" value="1"/>
</dbReference>
<dbReference type="Gene3D" id="1.20.1110.10">
    <property type="entry name" value="Calcium-transporting ATPase, transmembrane domain"/>
    <property type="match status" value="1"/>
</dbReference>
<dbReference type="InterPro" id="IPR006068">
    <property type="entry name" value="ATPase_P-typ_cation-transptr_C"/>
</dbReference>
<keyword evidence="6" id="KW-0597">Phosphoprotein</keyword>
<feature type="transmembrane region" description="Helical" evidence="18">
    <location>
        <begin position="240"/>
        <end position="263"/>
    </location>
</feature>
<evidence type="ECO:0000256" key="1">
    <source>
        <dbReference type="ARBA" id="ARBA00004651"/>
    </source>
</evidence>
<evidence type="ECO:0000256" key="16">
    <source>
        <dbReference type="ARBA" id="ARBA00037422"/>
    </source>
</evidence>
<keyword evidence="9 18" id="KW-0547">Nucleotide-binding</keyword>
<dbReference type="InterPro" id="IPR004014">
    <property type="entry name" value="ATPase_P-typ_cation-transptr_N"/>
</dbReference>
<evidence type="ECO:0000256" key="15">
    <source>
        <dbReference type="ARBA" id="ARBA00023136"/>
    </source>
</evidence>
<dbReference type="SUPFAM" id="SSF56784">
    <property type="entry name" value="HAD-like"/>
    <property type="match status" value="1"/>
</dbReference>
<dbReference type="SFLD" id="SFLDS00003">
    <property type="entry name" value="Haloacid_Dehalogenase"/>
    <property type="match status" value="1"/>
</dbReference>
<dbReference type="PROSITE" id="PS00154">
    <property type="entry name" value="ATPASE_E1_E2"/>
    <property type="match status" value="1"/>
</dbReference>
<evidence type="ECO:0000256" key="12">
    <source>
        <dbReference type="ARBA" id="ARBA00022967"/>
    </source>
</evidence>
<dbReference type="InterPro" id="IPR008250">
    <property type="entry name" value="ATPase_P-typ_transduc_dom_A_sf"/>
</dbReference>
<comment type="subunit">
    <text evidence="17">The sodium/potassium-transporting ATPase is composed of a catalytic alpha subunit, an auxiliary non-catalytic beta subunit and an additional regulatory subunit.</text>
</comment>
<keyword evidence="18" id="KW-0479">Metal-binding</keyword>
<dbReference type="GO" id="GO:0036376">
    <property type="term" value="P:sodium ion export across plasma membrane"/>
    <property type="evidence" value="ECO:0007669"/>
    <property type="project" value="TreeGrafter"/>
</dbReference>
<keyword evidence="4" id="KW-1003">Cell membrane</keyword>
<name>A0A7R9Q6A1_9ACAR</name>
<protein>
    <recommendedName>
        <fullName evidence="18">Sodium/potassium-transporting ATPase subunit alpha</fullName>
    </recommendedName>
</protein>
<evidence type="ECO:0000256" key="4">
    <source>
        <dbReference type="ARBA" id="ARBA00022475"/>
    </source>
</evidence>
<evidence type="ECO:0000256" key="8">
    <source>
        <dbReference type="ARBA" id="ARBA00022692"/>
    </source>
</evidence>
<keyword evidence="8 18" id="KW-0812">Transmembrane</keyword>
<feature type="transmembrane region" description="Helical" evidence="18">
    <location>
        <begin position="269"/>
        <end position="293"/>
    </location>
</feature>
<dbReference type="InterPro" id="IPR036412">
    <property type="entry name" value="HAD-like_sf"/>
</dbReference>
<keyword evidence="3 18" id="KW-0813">Transport</keyword>
<keyword evidence="21" id="KW-1185">Reference proteome</keyword>
<keyword evidence="13 18" id="KW-1133">Transmembrane helix</keyword>
<dbReference type="EMBL" id="OC866936">
    <property type="protein sequence ID" value="CAD7633229.1"/>
    <property type="molecule type" value="Genomic_DNA"/>
</dbReference>
<dbReference type="InterPro" id="IPR005775">
    <property type="entry name" value="P-type_ATPase_IIC"/>
</dbReference>
<dbReference type="EMBL" id="CAJPIZ010012361">
    <property type="protein sequence ID" value="CAG2113659.1"/>
    <property type="molecule type" value="Genomic_DNA"/>
</dbReference>
<accession>A0A7R9Q6A1</accession>
<dbReference type="FunFam" id="3.40.50.1000:FF:000083">
    <property type="entry name" value="Sodium/potassium-transporting ATPase subunit alpha"/>
    <property type="match status" value="1"/>
</dbReference>
<dbReference type="PRINTS" id="PR00119">
    <property type="entry name" value="CATATPASE"/>
</dbReference>
<evidence type="ECO:0000256" key="2">
    <source>
        <dbReference type="ARBA" id="ARBA00006934"/>
    </source>
</evidence>
<evidence type="ECO:0000313" key="20">
    <source>
        <dbReference type="EMBL" id="CAD7633229.1"/>
    </source>
</evidence>
<keyword evidence="10 18" id="KW-0067">ATP-binding</keyword>
<dbReference type="Pfam" id="PF00689">
    <property type="entry name" value="Cation_ATPase_C"/>
    <property type="match status" value="1"/>
</dbReference>
<dbReference type="Pfam" id="PF00690">
    <property type="entry name" value="Cation_ATPase_N"/>
    <property type="match status" value="1"/>
</dbReference>
<evidence type="ECO:0000313" key="21">
    <source>
        <dbReference type="Proteomes" id="UP000759131"/>
    </source>
</evidence>
<keyword evidence="7" id="KW-0739">Sodium transport</keyword>
<keyword evidence="7" id="KW-0740">Sodium/potassium transport</keyword>
<evidence type="ECO:0000256" key="5">
    <source>
        <dbReference type="ARBA" id="ARBA00022538"/>
    </source>
</evidence>
<organism evidence="20">
    <name type="scientific">Medioppia subpectinata</name>
    <dbReference type="NCBI Taxonomy" id="1979941"/>
    <lineage>
        <taxon>Eukaryota</taxon>
        <taxon>Metazoa</taxon>
        <taxon>Ecdysozoa</taxon>
        <taxon>Arthropoda</taxon>
        <taxon>Chelicerata</taxon>
        <taxon>Arachnida</taxon>
        <taxon>Acari</taxon>
        <taxon>Acariformes</taxon>
        <taxon>Sarcoptiformes</taxon>
        <taxon>Oribatida</taxon>
        <taxon>Brachypylina</taxon>
        <taxon>Oppioidea</taxon>
        <taxon>Oppiidae</taxon>
        <taxon>Medioppia</taxon>
    </lineage>
</organism>
<dbReference type="InterPro" id="IPR023214">
    <property type="entry name" value="HAD_sf"/>
</dbReference>
<keyword evidence="14 18" id="KW-0406">Ion transport</keyword>
<dbReference type="GO" id="GO:0030007">
    <property type="term" value="P:intracellular potassium ion homeostasis"/>
    <property type="evidence" value="ECO:0007669"/>
    <property type="project" value="TreeGrafter"/>
</dbReference>
<dbReference type="SUPFAM" id="SSF81660">
    <property type="entry name" value="Metal cation-transporting ATPase, ATP-binding domain N"/>
    <property type="match status" value="1"/>
</dbReference>
<dbReference type="InterPro" id="IPR044492">
    <property type="entry name" value="P_typ_ATPase_HD_dom"/>
</dbReference>
<dbReference type="GO" id="GO:0005524">
    <property type="term" value="F:ATP binding"/>
    <property type="evidence" value="ECO:0007669"/>
    <property type="project" value="UniProtKB-KW"/>
</dbReference>
<evidence type="ECO:0000256" key="14">
    <source>
        <dbReference type="ARBA" id="ARBA00023065"/>
    </source>
</evidence>
<evidence type="ECO:0000256" key="11">
    <source>
        <dbReference type="ARBA" id="ARBA00022958"/>
    </source>
</evidence>
<proteinExistence type="inferred from homology"/>
<dbReference type="GO" id="GO:1990573">
    <property type="term" value="P:potassium ion import across plasma membrane"/>
    <property type="evidence" value="ECO:0007669"/>
    <property type="project" value="TreeGrafter"/>
</dbReference>
<feature type="transmembrane region" description="Helical" evidence="18">
    <location>
        <begin position="771"/>
        <end position="793"/>
    </location>
</feature>
<feature type="transmembrane region" description="Helical" evidence="18">
    <location>
        <begin position="822"/>
        <end position="841"/>
    </location>
</feature>
<dbReference type="GO" id="GO:0046872">
    <property type="term" value="F:metal ion binding"/>
    <property type="evidence" value="ECO:0007669"/>
    <property type="project" value="UniProtKB-KW"/>
</dbReference>
<dbReference type="FunFam" id="2.70.150.10:FF:000003">
    <property type="entry name" value="Sodium/potassium-transporting ATPase subunit alpha"/>
    <property type="match status" value="1"/>
</dbReference>
<comment type="function">
    <text evidence="16">This is the catalytic component of the active enzyme, which catalyzes the hydrolysis of ATP coupled with the exchange of sodium and potassium ions across the plasma membrane. This action creates the electrochemical gradient of sodium and potassium ions, providing the energy for active transport of various nutrients.</text>
</comment>
<feature type="transmembrane region" description="Helical" evidence="18">
    <location>
        <begin position="892"/>
        <end position="910"/>
    </location>
</feature>
<dbReference type="InterPro" id="IPR023298">
    <property type="entry name" value="ATPase_P-typ_TM_dom_sf"/>
</dbReference>
<dbReference type="PRINTS" id="PR00121">
    <property type="entry name" value="NAKATPASE"/>
</dbReference>
<dbReference type="InterPro" id="IPR018303">
    <property type="entry name" value="ATPase_P-typ_P_site"/>
</dbReference>
<dbReference type="Gene3D" id="3.40.1110.10">
    <property type="entry name" value="Calcium-transporting ATPase, cytoplasmic domain N"/>
    <property type="match status" value="1"/>
</dbReference>